<organism evidence="3 4">
    <name type="scientific">Methylophaga thiooxydans</name>
    <dbReference type="NCBI Taxonomy" id="392484"/>
    <lineage>
        <taxon>Bacteria</taxon>
        <taxon>Pseudomonadati</taxon>
        <taxon>Pseudomonadota</taxon>
        <taxon>Gammaproteobacteria</taxon>
        <taxon>Thiotrichales</taxon>
        <taxon>Piscirickettsiaceae</taxon>
        <taxon>Methylophaga</taxon>
    </lineage>
</organism>
<accession>A0A0A0BM83</accession>
<evidence type="ECO:0000256" key="1">
    <source>
        <dbReference type="ARBA" id="ARBA00022481"/>
    </source>
</evidence>
<keyword evidence="2" id="KW-0472">Membrane</keyword>
<dbReference type="GO" id="GO:0015627">
    <property type="term" value="C:type II protein secretion system complex"/>
    <property type="evidence" value="ECO:0007669"/>
    <property type="project" value="InterPro"/>
</dbReference>
<dbReference type="PRINTS" id="PR00813">
    <property type="entry name" value="BCTERIALGSPG"/>
</dbReference>
<dbReference type="GO" id="GO:0015628">
    <property type="term" value="P:protein secretion by the type II secretion system"/>
    <property type="evidence" value="ECO:0007669"/>
    <property type="project" value="InterPro"/>
</dbReference>
<dbReference type="Gene3D" id="3.30.700.10">
    <property type="entry name" value="Glycoprotein, Type 4 Pilin"/>
    <property type="match status" value="1"/>
</dbReference>
<name>A0A0A0BM83_9GAMM</name>
<evidence type="ECO:0000313" key="3">
    <source>
        <dbReference type="EMBL" id="KGM08174.1"/>
    </source>
</evidence>
<keyword evidence="2" id="KW-1133">Transmembrane helix</keyword>
<dbReference type="SUPFAM" id="SSF54523">
    <property type="entry name" value="Pili subunits"/>
    <property type="match status" value="1"/>
</dbReference>
<comment type="caution">
    <text evidence="3">The sequence shown here is derived from an EMBL/GenBank/DDBJ whole genome shotgun (WGS) entry which is preliminary data.</text>
</comment>
<dbReference type="EMBL" id="JRQD01000001">
    <property type="protein sequence ID" value="KGM08174.1"/>
    <property type="molecule type" value="Genomic_DNA"/>
</dbReference>
<dbReference type="InterPro" id="IPR000983">
    <property type="entry name" value="Bac_GSPG_pilin"/>
</dbReference>
<dbReference type="AlphaFoldDB" id="A0A0A0BM83"/>
<dbReference type="InterPro" id="IPR031982">
    <property type="entry name" value="PilE-like"/>
</dbReference>
<dbReference type="PANTHER" id="PTHR30093">
    <property type="entry name" value="GENERAL SECRETION PATHWAY PROTEIN G"/>
    <property type="match status" value="1"/>
</dbReference>
<dbReference type="Pfam" id="PF16732">
    <property type="entry name" value="ComP_DUS"/>
    <property type="match status" value="1"/>
</dbReference>
<dbReference type="STRING" id="392484.LP43_0597"/>
<proteinExistence type="predicted"/>
<keyword evidence="2" id="KW-0812">Transmembrane</keyword>
<dbReference type="GO" id="GO:0043683">
    <property type="term" value="P:type IV pilus assembly"/>
    <property type="evidence" value="ECO:0007669"/>
    <property type="project" value="InterPro"/>
</dbReference>
<feature type="transmembrane region" description="Helical" evidence="2">
    <location>
        <begin position="12"/>
        <end position="35"/>
    </location>
</feature>
<reference evidence="3 4" key="1">
    <citation type="submission" date="2014-09" db="EMBL/GenBank/DDBJ databases">
        <authorList>
            <person name="Grob C."/>
            <person name="Taubert M."/>
            <person name="Howat A.M."/>
            <person name="Burns O.J."/>
            <person name="Dixon J.L."/>
            <person name="Chen Y."/>
            <person name="Murrell J.C."/>
        </authorList>
    </citation>
    <scope>NUCLEOTIDE SEQUENCE [LARGE SCALE GENOMIC DNA]</scope>
    <source>
        <strain evidence="3">L4</strain>
    </source>
</reference>
<dbReference type="Proteomes" id="UP000029999">
    <property type="component" value="Unassembled WGS sequence"/>
</dbReference>
<evidence type="ECO:0000313" key="4">
    <source>
        <dbReference type="Proteomes" id="UP000029999"/>
    </source>
</evidence>
<evidence type="ECO:0000256" key="2">
    <source>
        <dbReference type="SAM" id="Phobius"/>
    </source>
</evidence>
<dbReference type="Pfam" id="PF07963">
    <property type="entry name" value="N_methyl"/>
    <property type="match status" value="1"/>
</dbReference>
<dbReference type="PANTHER" id="PTHR30093:SF47">
    <property type="entry name" value="TYPE IV PILUS NON-CORE MINOR PILIN PILE"/>
    <property type="match status" value="1"/>
</dbReference>
<sequence>MIKQRYTNQRGFNLIELMIVVVIIGIIAAIAYPSYLEQVRQTRRANAQADMQELASYMERFYSENYTYAGAGANQPFAQSPQTGQAYYQLNLLNLTATGFDVQAIPQGSQAADSCGTMVLDETAAGTPANCW</sequence>
<dbReference type="InterPro" id="IPR012902">
    <property type="entry name" value="N_methyl_site"/>
</dbReference>
<keyword evidence="1" id="KW-0488">Methylation</keyword>
<protein>
    <submittedName>
        <fullName evidence="3">Type IV pilus biogenesis protein PilE</fullName>
    </submittedName>
</protein>
<dbReference type="NCBIfam" id="TIGR02532">
    <property type="entry name" value="IV_pilin_GFxxxE"/>
    <property type="match status" value="1"/>
</dbReference>
<gene>
    <name evidence="3" type="primary">pilE</name>
    <name evidence="3" type="ORF">LP43_0597</name>
</gene>
<dbReference type="InterPro" id="IPR045584">
    <property type="entry name" value="Pilin-like"/>
</dbReference>